<keyword evidence="4" id="KW-0560">Oxidoreductase</keyword>
<keyword evidence="2" id="KW-0285">Flavoprotein</keyword>
<feature type="signal peptide" evidence="5">
    <location>
        <begin position="1"/>
        <end position="17"/>
    </location>
</feature>
<feature type="chain" id="PRO_5040333125" evidence="5">
    <location>
        <begin position="18"/>
        <end position="538"/>
    </location>
</feature>
<dbReference type="GO" id="GO:0050660">
    <property type="term" value="F:flavin adenine dinucleotide binding"/>
    <property type="evidence" value="ECO:0007669"/>
    <property type="project" value="InterPro"/>
</dbReference>
<evidence type="ECO:0000313" key="7">
    <source>
        <dbReference type="EMBL" id="USW58984.1"/>
    </source>
</evidence>
<protein>
    <submittedName>
        <fullName evidence="7">FAD-binding domain, PCMH-type, FAD-binding, type PCMH, subdomain 2</fullName>
    </submittedName>
</protein>
<evidence type="ECO:0000256" key="5">
    <source>
        <dbReference type="SAM" id="SignalP"/>
    </source>
</evidence>
<accession>A0A9Q9B104</accession>
<name>A0A9Q9B104_9PEZI</name>
<keyword evidence="5" id="KW-0732">Signal</keyword>
<evidence type="ECO:0000256" key="3">
    <source>
        <dbReference type="ARBA" id="ARBA00022827"/>
    </source>
</evidence>
<dbReference type="Proteomes" id="UP001056384">
    <property type="component" value="Chromosome 12"/>
</dbReference>
<dbReference type="Gene3D" id="3.30.465.10">
    <property type="match status" value="1"/>
</dbReference>
<evidence type="ECO:0000313" key="8">
    <source>
        <dbReference type="Proteomes" id="UP001056384"/>
    </source>
</evidence>
<keyword evidence="8" id="KW-1185">Reference proteome</keyword>
<dbReference type="InterPro" id="IPR016169">
    <property type="entry name" value="FAD-bd_PCMH_sub2"/>
</dbReference>
<feature type="domain" description="FAD linked oxidase N-terminal" evidence="6">
    <location>
        <begin position="63"/>
        <end position="202"/>
    </location>
</feature>
<sequence length="538" mass="59229">MRSFLPTAVLLAGVAWCQDTEPSHCCDALRDAGLQESLVFPDNVAAFETSVDKYFSKTARLKPQCFLEPQNAQEVSRAVTALVAANKTEPCQFAVRSGGHMSFAGAAGIENGVTIDLVRMKDIEYSKEGGSIAVGAGALWGDVYEVLDELNLMVTGARSSSVGVGGSTLGGGNSFFAARYGFICDNVLEFEIVLGNGTVATASKEERSDLFQALKGGGSNFGIVTKIVLPTFEGGKFFGGVVLYPIDTADQQLQAISNFGNSLHQDHYASAIVIDVYDSTTKMSFFMNAYEYTKPVERPDAKIFKEFFAIPGNISDTTGLRNMTSLANEFDVPKDSRVQFSTLTFKNDIRVLKRAHESFLKVRDKLAAEAKGPFGIFTLFQPIPKLFSDHSNDRGGNVLGLDRFDDTLIMYEPYLKWQNEDEDELFESQAQWLRDDISTYAASVGSDNDWLYLNYADISQKPLEGYGAENVAKIRAAAQRYDPDGVFQYMMPGGFKVSRVDEQFLRDRVMSPDALRGTCWAEEVAQWLTQARLGAAEW</sequence>
<dbReference type="InterPro" id="IPR006094">
    <property type="entry name" value="Oxid_FAD_bind_N"/>
</dbReference>
<evidence type="ECO:0000256" key="2">
    <source>
        <dbReference type="ARBA" id="ARBA00022630"/>
    </source>
</evidence>
<evidence type="ECO:0000256" key="4">
    <source>
        <dbReference type="ARBA" id="ARBA00023002"/>
    </source>
</evidence>
<reference evidence="7" key="1">
    <citation type="submission" date="2022-06" db="EMBL/GenBank/DDBJ databases">
        <title>Complete genome sequences of two strains of the flax pathogen Septoria linicola.</title>
        <authorList>
            <person name="Lapalu N."/>
            <person name="Simon A."/>
            <person name="Demenou B."/>
            <person name="Paumier D."/>
            <person name="Guillot M.-P."/>
            <person name="Gout L."/>
            <person name="Valade R."/>
        </authorList>
    </citation>
    <scope>NUCLEOTIDE SEQUENCE</scope>
    <source>
        <strain evidence="7">SE15195</strain>
    </source>
</reference>
<dbReference type="GO" id="GO:0016491">
    <property type="term" value="F:oxidoreductase activity"/>
    <property type="evidence" value="ECO:0007669"/>
    <property type="project" value="UniProtKB-KW"/>
</dbReference>
<evidence type="ECO:0000259" key="6">
    <source>
        <dbReference type="Pfam" id="PF01565"/>
    </source>
</evidence>
<proteinExistence type="inferred from homology"/>
<dbReference type="PANTHER" id="PTHR42973">
    <property type="entry name" value="BINDING OXIDOREDUCTASE, PUTATIVE (AFU_ORTHOLOGUE AFUA_1G17690)-RELATED"/>
    <property type="match status" value="1"/>
</dbReference>
<keyword evidence="3" id="KW-0274">FAD</keyword>
<comment type="similarity">
    <text evidence="1">Belongs to the oxygen-dependent FAD-linked oxidoreductase family.</text>
</comment>
<dbReference type="AlphaFoldDB" id="A0A9Q9B104"/>
<dbReference type="Pfam" id="PF01565">
    <property type="entry name" value="FAD_binding_4"/>
    <property type="match status" value="1"/>
</dbReference>
<dbReference type="InterPro" id="IPR036318">
    <property type="entry name" value="FAD-bd_PCMH-like_sf"/>
</dbReference>
<dbReference type="InterPro" id="IPR050416">
    <property type="entry name" value="FAD-linked_Oxidoreductase"/>
</dbReference>
<evidence type="ECO:0000256" key="1">
    <source>
        <dbReference type="ARBA" id="ARBA00005466"/>
    </source>
</evidence>
<dbReference type="SUPFAM" id="SSF56176">
    <property type="entry name" value="FAD-binding/transporter-associated domain-like"/>
    <property type="match status" value="1"/>
</dbReference>
<dbReference type="PANTHER" id="PTHR42973:SF22">
    <property type="entry name" value="FAD-BINDING PCMH-TYPE DOMAIN-CONTAINING PROTEIN-RELATED"/>
    <property type="match status" value="1"/>
</dbReference>
<dbReference type="EMBL" id="CP099429">
    <property type="protein sequence ID" value="USW58984.1"/>
    <property type="molecule type" value="Genomic_DNA"/>
</dbReference>
<organism evidence="7 8">
    <name type="scientific">Septoria linicola</name>
    <dbReference type="NCBI Taxonomy" id="215465"/>
    <lineage>
        <taxon>Eukaryota</taxon>
        <taxon>Fungi</taxon>
        <taxon>Dikarya</taxon>
        <taxon>Ascomycota</taxon>
        <taxon>Pezizomycotina</taxon>
        <taxon>Dothideomycetes</taxon>
        <taxon>Dothideomycetidae</taxon>
        <taxon>Mycosphaerellales</taxon>
        <taxon>Mycosphaerellaceae</taxon>
        <taxon>Septoria</taxon>
    </lineage>
</organism>
<gene>
    <name evidence="7" type="ORF">Slin15195_G123030</name>
</gene>